<dbReference type="EMBL" id="CZKB01000005">
    <property type="protein sequence ID" value="CUR57655.1"/>
    <property type="molecule type" value="Genomic_DNA"/>
</dbReference>
<keyword evidence="1" id="KW-0472">Membrane</keyword>
<evidence type="ECO:0000259" key="2">
    <source>
        <dbReference type="PROSITE" id="PS51352"/>
    </source>
</evidence>
<dbReference type="SUPFAM" id="SSF52833">
    <property type="entry name" value="Thioredoxin-like"/>
    <property type="match status" value="1"/>
</dbReference>
<evidence type="ECO:0000313" key="3">
    <source>
        <dbReference type="EMBL" id="CUR57655.1"/>
    </source>
</evidence>
<gene>
    <name evidence="3" type="ORF">NOCA1130145</name>
</gene>
<dbReference type="Pfam" id="PF00085">
    <property type="entry name" value="Thioredoxin"/>
    <property type="match status" value="1"/>
</dbReference>
<organism evidence="3">
    <name type="scientific">metagenome</name>
    <dbReference type="NCBI Taxonomy" id="256318"/>
    <lineage>
        <taxon>unclassified sequences</taxon>
        <taxon>metagenomes</taxon>
    </lineage>
</organism>
<sequence>MTPGAWIAVAAVVLALGVGLWRLGTDGRFRGTHAVRQPAQDGAVAPLAEGAPAQGRPLVEEGIPATKQPLVEEGAPAPVTRPPGADLVSAVAGTLGERATLLQFSSAFCAPCRATRRVLGEVVDLVDGVAHVEVDAEHHLDATRAFGILRTPTTVVLDAEGREVTRATGAPTRAQVLSALGAV</sequence>
<feature type="domain" description="Thioredoxin" evidence="2">
    <location>
        <begin position="57"/>
        <end position="183"/>
    </location>
</feature>
<dbReference type="InterPro" id="IPR036249">
    <property type="entry name" value="Thioredoxin-like_sf"/>
</dbReference>
<keyword evidence="1" id="KW-1133">Transmembrane helix</keyword>
<dbReference type="InterPro" id="IPR013766">
    <property type="entry name" value="Thioredoxin_domain"/>
</dbReference>
<dbReference type="PROSITE" id="PS51352">
    <property type="entry name" value="THIOREDOXIN_2"/>
    <property type="match status" value="1"/>
</dbReference>
<protein>
    <submittedName>
        <fullName evidence="3">Putative thioredoxin</fullName>
    </submittedName>
</protein>
<reference evidence="3" key="1">
    <citation type="submission" date="2015-08" db="EMBL/GenBank/DDBJ databases">
        <authorList>
            <person name="Babu N.S."/>
            <person name="Beckwith C.J."/>
            <person name="Beseler K.G."/>
            <person name="Brison A."/>
            <person name="Carone J.V."/>
            <person name="Caskin T.P."/>
            <person name="Diamond M."/>
            <person name="Durham M.E."/>
            <person name="Foxe J.M."/>
            <person name="Go M."/>
            <person name="Henderson B.A."/>
            <person name="Jones I.B."/>
            <person name="McGettigan J.A."/>
            <person name="Micheletti S.J."/>
            <person name="Nasrallah M.E."/>
            <person name="Ortiz D."/>
            <person name="Piller C.R."/>
            <person name="Privatt S.R."/>
            <person name="Schneider S.L."/>
            <person name="Sharp S."/>
            <person name="Smith T.C."/>
            <person name="Stanton J.D."/>
            <person name="Ullery H.E."/>
            <person name="Wilson R.J."/>
            <person name="Serrano M.G."/>
            <person name="Buck G."/>
            <person name="Lee V."/>
            <person name="Wang Y."/>
            <person name="Carvalho R."/>
            <person name="Voegtly L."/>
            <person name="Shi R."/>
            <person name="Duckworth R."/>
            <person name="Johnson A."/>
            <person name="Loviza R."/>
            <person name="Walstead R."/>
            <person name="Shah Z."/>
            <person name="Kiflezghi M."/>
            <person name="Wade K."/>
            <person name="Ball S.L."/>
            <person name="Bradley K.W."/>
            <person name="Asai D.J."/>
            <person name="Bowman C.A."/>
            <person name="Russell D.A."/>
            <person name="Pope W.H."/>
            <person name="Jacobs-Sera D."/>
            <person name="Hendrix R.W."/>
            <person name="Hatfull G.F."/>
        </authorList>
    </citation>
    <scope>NUCLEOTIDE SEQUENCE</scope>
</reference>
<evidence type="ECO:0000256" key="1">
    <source>
        <dbReference type="SAM" id="Phobius"/>
    </source>
</evidence>
<dbReference type="CDD" id="cd02947">
    <property type="entry name" value="TRX_family"/>
    <property type="match status" value="1"/>
</dbReference>
<feature type="transmembrane region" description="Helical" evidence="1">
    <location>
        <begin position="6"/>
        <end position="23"/>
    </location>
</feature>
<proteinExistence type="predicted"/>
<name>A0A2P2C6N8_9ZZZZ</name>
<accession>A0A2P2C6N8</accession>
<keyword evidence="1" id="KW-0812">Transmembrane</keyword>
<dbReference type="AlphaFoldDB" id="A0A2P2C6N8"/>
<dbReference type="Gene3D" id="3.40.30.10">
    <property type="entry name" value="Glutaredoxin"/>
    <property type="match status" value="1"/>
</dbReference>